<evidence type="ECO:0000259" key="2">
    <source>
        <dbReference type="Pfam" id="PF07905"/>
    </source>
</evidence>
<evidence type="ECO:0000313" key="6">
    <source>
        <dbReference type="Proteomes" id="UP000294508"/>
    </source>
</evidence>
<organism evidence="5 6">
    <name type="scientific">Kribbella steppae</name>
    <dbReference type="NCBI Taxonomy" id="2512223"/>
    <lineage>
        <taxon>Bacteria</taxon>
        <taxon>Bacillati</taxon>
        <taxon>Actinomycetota</taxon>
        <taxon>Actinomycetes</taxon>
        <taxon>Propionibacteriales</taxon>
        <taxon>Kribbellaceae</taxon>
        <taxon>Kribbella</taxon>
    </lineage>
</organism>
<dbReference type="EMBL" id="SLWN01000024">
    <property type="protein sequence ID" value="TCO14346.1"/>
    <property type="molecule type" value="Genomic_DNA"/>
</dbReference>
<gene>
    <name evidence="5" type="ORF">EV652_12438</name>
</gene>
<reference evidence="5 6" key="1">
    <citation type="journal article" date="2015" name="Stand. Genomic Sci.">
        <title>Genomic Encyclopedia of Bacterial and Archaeal Type Strains, Phase III: the genomes of soil and plant-associated and newly described type strains.</title>
        <authorList>
            <person name="Whitman W.B."/>
            <person name="Woyke T."/>
            <person name="Klenk H.P."/>
            <person name="Zhou Y."/>
            <person name="Lilburn T.G."/>
            <person name="Beck B.J."/>
            <person name="De Vos P."/>
            <person name="Vandamme P."/>
            <person name="Eisen J.A."/>
            <person name="Garrity G."/>
            <person name="Hugenholtz P."/>
            <person name="Kyrpides N.C."/>
        </authorList>
    </citation>
    <scope>NUCLEOTIDE SEQUENCE [LARGE SCALE GENOMIC DNA]</scope>
    <source>
        <strain evidence="5 6">VKM Ac-2572</strain>
    </source>
</reference>
<feature type="domain" description="PucR C-terminal helix-turn-helix" evidence="3">
    <location>
        <begin position="453"/>
        <end position="511"/>
    </location>
</feature>
<name>A0A4R2GW07_9ACTN</name>
<evidence type="ECO:0000313" key="5">
    <source>
        <dbReference type="EMBL" id="TCO14346.1"/>
    </source>
</evidence>
<dbReference type="Pfam" id="PF07905">
    <property type="entry name" value="PucR"/>
    <property type="match status" value="1"/>
</dbReference>
<dbReference type="AlphaFoldDB" id="A0A4R2GW07"/>
<feature type="domain" description="Purine catabolism PurC-like" evidence="2">
    <location>
        <begin position="9"/>
        <end position="129"/>
    </location>
</feature>
<feature type="domain" description="CdaR GGDEF-like" evidence="4">
    <location>
        <begin position="287"/>
        <end position="402"/>
    </location>
</feature>
<dbReference type="OrthoDB" id="2973014at2"/>
<sequence length="519" mass="56882">MAFLTVARVLEMPPLREAGPEVLAGAAGLGREVRWVHAAELADIAPLLRGGDLLLTTGVALPETADELRDFATSLGSSEVAGLVIELGRRWHRVPDALVDACEAVALPLVALHHEVRFAAIIQAVGERIVDEQLEELRETHRVHDTFTELSIAEAGPREILEAVQRLAGAAVVLESEQHQVLDYRSGPADIAEFLADWSARSRSVQVDGRTGWNERAGWLVTRLGKRDRGWGRLVVQAPTRPSQRLIALTERAAAALAMHRLHDRHRDSLVRRVHHELLLGLLADPTDPDVLRRCDLAGVPLVKRQLVGMTVRPRAQVAQVEEVLASVVHAAYDLKVPAIVCEIDRDVRVLLSCARAASTDRIVDNLAERVARRHPVAIGAGRPATTSADTDRTLKEAQQVVESVRADAADRVVHRLEDVHLRGLLTLLGDDDRLRLFVARELDPLKEHGGGLLDAVRALLQHPASKSEAAASLHISRPVFYDRLAKAGRLLGVNLDDPDIRVSLHVALLADELHTQIR</sequence>
<dbReference type="Proteomes" id="UP000294508">
    <property type="component" value="Unassembled WGS sequence"/>
</dbReference>
<dbReference type="InterPro" id="IPR012914">
    <property type="entry name" value="PucR_dom"/>
</dbReference>
<dbReference type="InterPro" id="IPR025736">
    <property type="entry name" value="PucR_C-HTH_dom"/>
</dbReference>
<protein>
    <submittedName>
        <fullName evidence="5">Purine catabolism regulator</fullName>
    </submittedName>
</protein>
<comment type="similarity">
    <text evidence="1">Belongs to the CdaR family.</text>
</comment>
<keyword evidence="6" id="KW-1185">Reference proteome</keyword>
<dbReference type="Pfam" id="PF13556">
    <property type="entry name" value="HTH_30"/>
    <property type="match status" value="1"/>
</dbReference>
<dbReference type="Gene3D" id="1.10.10.2840">
    <property type="entry name" value="PucR C-terminal helix-turn-helix domain"/>
    <property type="match status" value="1"/>
</dbReference>
<comment type="caution">
    <text evidence="5">The sequence shown here is derived from an EMBL/GenBank/DDBJ whole genome shotgun (WGS) entry which is preliminary data.</text>
</comment>
<dbReference type="InterPro" id="IPR051448">
    <property type="entry name" value="CdaR-like_regulators"/>
</dbReference>
<evidence type="ECO:0000259" key="4">
    <source>
        <dbReference type="Pfam" id="PF17853"/>
    </source>
</evidence>
<dbReference type="RefSeq" id="WP_132216413.1">
    <property type="nucleotide sequence ID" value="NZ_SLWN01000024.1"/>
</dbReference>
<evidence type="ECO:0000259" key="3">
    <source>
        <dbReference type="Pfam" id="PF13556"/>
    </source>
</evidence>
<dbReference type="InterPro" id="IPR041522">
    <property type="entry name" value="CdaR_GGDEF"/>
</dbReference>
<dbReference type="Pfam" id="PF17853">
    <property type="entry name" value="GGDEF_2"/>
    <property type="match status" value="1"/>
</dbReference>
<accession>A0A4R2GW07</accession>
<dbReference type="InterPro" id="IPR042070">
    <property type="entry name" value="PucR_C-HTH_sf"/>
</dbReference>
<dbReference type="PANTHER" id="PTHR33744:SF1">
    <property type="entry name" value="DNA-BINDING TRANSCRIPTIONAL ACTIVATOR ADER"/>
    <property type="match status" value="1"/>
</dbReference>
<dbReference type="PANTHER" id="PTHR33744">
    <property type="entry name" value="CARBOHYDRATE DIACID REGULATOR"/>
    <property type="match status" value="1"/>
</dbReference>
<proteinExistence type="inferred from homology"/>
<evidence type="ECO:0000256" key="1">
    <source>
        <dbReference type="ARBA" id="ARBA00006754"/>
    </source>
</evidence>